<evidence type="ECO:0000313" key="9">
    <source>
        <dbReference type="Proteomes" id="UP001310022"/>
    </source>
</evidence>
<evidence type="ECO:0000313" key="4">
    <source>
        <dbReference type="EMBL" id="GJM63281.1"/>
    </source>
</evidence>
<dbReference type="GO" id="GO:0004803">
    <property type="term" value="F:transposase activity"/>
    <property type="evidence" value="ECO:0007669"/>
    <property type="project" value="InterPro"/>
</dbReference>
<dbReference type="EMBL" id="BQKE01000004">
    <property type="protein sequence ID" value="GJM64285.1"/>
    <property type="molecule type" value="Genomic_DNA"/>
</dbReference>
<accession>A0AAN4W3N2</accession>
<feature type="domain" description="Transposase IS4-like" evidence="1">
    <location>
        <begin position="104"/>
        <end position="334"/>
    </location>
</feature>
<dbReference type="PANTHER" id="PTHR30298:SF0">
    <property type="entry name" value="PROTEIN YBFL-RELATED"/>
    <property type="match status" value="1"/>
</dbReference>
<evidence type="ECO:0000313" key="3">
    <source>
        <dbReference type="EMBL" id="GJM61811.1"/>
    </source>
</evidence>
<evidence type="ECO:0000313" key="8">
    <source>
        <dbReference type="EMBL" id="GJM64294.1"/>
    </source>
</evidence>
<dbReference type="PANTHER" id="PTHR30298">
    <property type="entry name" value="H REPEAT-ASSOCIATED PREDICTED TRANSPOSASE"/>
    <property type="match status" value="1"/>
</dbReference>
<dbReference type="EMBL" id="BQKE01000005">
    <property type="protein sequence ID" value="GJM64294.1"/>
    <property type="molecule type" value="Genomic_DNA"/>
</dbReference>
<evidence type="ECO:0000313" key="5">
    <source>
        <dbReference type="EMBL" id="GJM63405.1"/>
    </source>
</evidence>
<dbReference type="InterPro" id="IPR051698">
    <property type="entry name" value="Transposase_11-like"/>
</dbReference>
<proteinExistence type="predicted"/>
<comment type="caution">
    <text evidence="8">The sequence shown here is derived from an EMBL/GenBank/DDBJ whole genome shotgun (WGS) entry which is preliminary data.</text>
</comment>
<evidence type="ECO:0000259" key="1">
    <source>
        <dbReference type="Pfam" id="PF01609"/>
    </source>
</evidence>
<dbReference type="EMBL" id="BQKE01000003">
    <property type="protein sequence ID" value="GJM63614.1"/>
    <property type="molecule type" value="Genomic_DNA"/>
</dbReference>
<dbReference type="EMBL" id="BQKE01000002">
    <property type="protein sequence ID" value="GJM63405.1"/>
    <property type="molecule type" value="Genomic_DNA"/>
</dbReference>
<reference evidence="8 9" key="1">
    <citation type="submission" date="2021-12" db="EMBL/GenBank/DDBJ databases">
        <title>Genome sequencing of bacteria with rrn-lacking chromosome and rrn-plasmid.</title>
        <authorList>
            <person name="Anda M."/>
            <person name="Iwasaki W."/>
        </authorList>
    </citation>
    <scope>NUCLEOTIDE SEQUENCE [LARGE SCALE GENOMIC DNA]</scope>
    <source>
        <strain evidence="8 9">NBRC 15940</strain>
    </source>
</reference>
<dbReference type="InterPro" id="IPR047647">
    <property type="entry name" value="ISAs1_transpos"/>
</dbReference>
<dbReference type="Pfam" id="PF01609">
    <property type="entry name" value="DDE_Tnp_1"/>
    <property type="match status" value="1"/>
</dbReference>
<dbReference type="GO" id="GO:0003677">
    <property type="term" value="F:DNA binding"/>
    <property type="evidence" value="ECO:0007669"/>
    <property type="project" value="InterPro"/>
</dbReference>
<dbReference type="GO" id="GO:0006313">
    <property type="term" value="P:DNA transposition"/>
    <property type="evidence" value="ECO:0007669"/>
    <property type="project" value="InterPro"/>
</dbReference>
<organism evidence="8 9">
    <name type="scientific">Persicobacter diffluens</name>
    <dbReference type="NCBI Taxonomy" id="981"/>
    <lineage>
        <taxon>Bacteria</taxon>
        <taxon>Pseudomonadati</taxon>
        <taxon>Bacteroidota</taxon>
        <taxon>Cytophagia</taxon>
        <taxon>Cytophagales</taxon>
        <taxon>Persicobacteraceae</taxon>
        <taxon>Persicobacter</taxon>
    </lineage>
</organism>
<gene>
    <name evidence="3" type="ORF">PEDI_23630</name>
    <name evidence="4" type="ORF">PEDI_38330</name>
    <name evidence="5" type="ORF">PEDI_39570</name>
    <name evidence="6" type="ORF">PEDI_41660</name>
    <name evidence="7" type="ORF">PEDI_48370</name>
    <name evidence="8" type="ORF">PEDI_48460</name>
</gene>
<evidence type="ECO:0000313" key="7">
    <source>
        <dbReference type="EMBL" id="GJM64285.1"/>
    </source>
</evidence>
<dbReference type="EMBL" id="BQKE01000001">
    <property type="protein sequence ID" value="GJM61811.1"/>
    <property type="molecule type" value="Genomic_DNA"/>
</dbReference>
<dbReference type="NCBIfam" id="NF033564">
    <property type="entry name" value="transpos_ISAs1"/>
    <property type="match status" value="1"/>
</dbReference>
<sequence length="365" mass="41990">MNTPTTIFSGVEDPRQEWRCLHPLENILFIALATMICNGEDFEDMVIFGEQNYEWLAECLDLSNGIPSHDTFNRVLQRLRPDSLLNSLKEDGQQLLDVVNEKQVILDGKKLRGVSPNQKGNKGLYILSAWVGENNICIGQQKVKNKSNEITAIPELLDSIELAGATVSIDAIGCQREIAQKITQDCDAQYFLSLKKNQRNSYQIVEDAFRFHNPSKFDLMIEEGHGRKEERKCTIISMASLPEEEQLTGWEGLKTIVKIESNRNVKGKESKQVRFYMSSEEISDPKYYNLLARGHWSIENQLHWHLDVTFNEDACRARKDHSAENLNILRKIALQRISRMDDKLSKKKRRYKASMDHNYLISIIS</sequence>
<dbReference type="Proteomes" id="UP001310022">
    <property type="component" value="Unassembled WGS sequence"/>
</dbReference>
<dbReference type="RefSeq" id="WP_053404476.1">
    <property type="nucleotide sequence ID" value="NZ_BQKE01000001.1"/>
</dbReference>
<feature type="domain" description="H repeat-associated protein N-terminal" evidence="2">
    <location>
        <begin position="7"/>
        <end position="86"/>
    </location>
</feature>
<dbReference type="Pfam" id="PF13808">
    <property type="entry name" value="DDE_Tnp_1_assoc"/>
    <property type="match status" value="1"/>
</dbReference>
<dbReference type="EMBL" id="BQKE01000002">
    <property type="protein sequence ID" value="GJM63281.1"/>
    <property type="molecule type" value="Genomic_DNA"/>
</dbReference>
<protein>
    <submittedName>
        <fullName evidence="8">ISAs1 family transposase</fullName>
    </submittedName>
</protein>
<name>A0AAN4W3N2_9BACT</name>
<keyword evidence="9" id="KW-1185">Reference proteome</keyword>
<evidence type="ECO:0000313" key="6">
    <source>
        <dbReference type="EMBL" id="GJM63614.1"/>
    </source>
</evidence>
<dbReference type="AlphaFoldDB" id="A0AAN4W3N2"/>
<dbReference type="InterPro" id="IPR002559">
    <property type="entry name" value="Transposase_11"/>
</dbReference>
<dbReference type="InterPro" id="IPR032806">
    <property type="entry name" value="YbfD_N"/>
</dbReference>
<evidence type="ECO:0000259" key="2">
    <source>
        <dbReference type="Pfam" id="PF13808"/>
    </source>
</evidence>